<feature type="compositionally biased region" description="Basic and acidic residues" evidence="1">
    <location>
        <begin position="26"/>
        <end position="53"/>
    </location>
</feature>
<dbReference type="EMBL" id="KQ091669">
    <property type="protein sequence ID" value="KMS94639.1"/>
    <property type="molecule type" value="Genomic_DNA"/>
</dbReference>
<evidence type="ECO:0000256" key="1">
    <source>
        <dbReference type="SAM" id="MobiDB-lite"/>
    </source>
</evidence>
<dbReference type="Proteomes" id="UP000035740">
    <property type="component" value="Unassembled WGS sequence"/>
</dbReference>
<keyword evidence="3" id="KW-1185">Reference proteome</keyword>
<proteinExistence type="predicted"/>
<reference evidence="2 3" key="1">
    <citation type="journal article" date="2014" name="Nature">
        <title>The genome of the recently domesticated crop plant sugar beet (Beta vulgaris).</title>
        <authorList>
            <person name="Dohm J.C."/>
            <person name="Minoche A.E."/>
            <person name="Holtgrawe D."/>
            <person name="Capella-Gutierrez S."/>
            <person name="Zakrzewski F."/>
            <person name="Tafer H."/>
            <person name="Rupp O."/>
            <person name="Sorensen T.R."/>
            <person name="Stracke R."/>
            <person name="Reinhardt R."/>
            <person name="Goesmann A."/>
            <person name="Kraft T."/>
            <person name="Schulz B."/>
            <person name="Stadler P.F."/>
            <person name="Schmidt T."/>
            <person name="Gabaldon T."/>
            <person name="Lehrach H."/>
            <person name="Weisshaar B."/>
            <person name="Himmelbauer H."/>
        </authorList>
    </citation>
    <scope>NUCLEOTIDE SEQUENCE [LARGE SCALE GENOMIC DNA]</scope>
    <source>
        <tissue evidence="2">Taproot</tissue>
    </source>
</reference>
<accession>A0A0J8B0V7</accession>
<gene>
    <name evidence="2" type="ORF">BVRB_016740</name>
</gene>
<evidence type="ECO:0000313" key="3">
    <source>
        <dbReference type="Proteomes" id="UP000035740"/>
    </source>
</evidence>
<feature type="region of interest" description="Disordered" evidence="1">
    <location>
        <begin position="1"/>
        <end position="91"/>
    </location>
</feature>
<sequence length="103" mass="12136">MFREQNKKSGGKKKQTKQDALNLLHRLKDADVDTNKRPIRERRQPDFYHDKISGKKPTNTYRRKKGGISKQSETSSLEKEKTSKDKKKIKPQPSSFWNIYCLI</sequence>
<protein>
    <submittedName>
        <fullName evidence="2">Uncharacterized protein</fullName>
    </submittedName>
</protein>
<organism evidence="2 3">
    <name type="scientific">Beta vulgaris subsp. vulgaris</name>
    <name type="common">Beet</name>
    <dbReference type="NCBI Taxonomy" id="3555"/>
    <lineage>
        <taxon>Eukaryota</taxon>
        <taxon>Viridiplantae</taxon>
        <taxon>Streptophyta</taxon>
        <taxon>Embryophyta</taxon>
        <taxon>Tracheophyta</taxon>
        <taxon>Spermatophyta</taxon>
        <taxon>Magnoliopsida</taxon>
        <taxon>eudicotyledons</taxon>
        <taxon>Gunneridae</taxon>
        <taxon>Pentapetalae</taxon>
        <taxon>Caryophyllales</taxon>
        <taxon>Chenopodiaceae</taxon>
        <taxon>Betoideae</taxon>
        <taxon>Beta</taxon>
    </lineage>
</organism>
<evidence type="ECO:0000313" key="2">
    <source>
        <dbReference type="EMBL" id="KMS94639.1"/>
    </source>
</evidence>
<dbReference type="AlphaFoldDB" id="A0A0J8B0V7"/>
<dbReference type="Gramene" id="KMS94639">
    <property type="protein sequence ID" value="KMS94639"/>
    <property type="gene ID" value="BVRB_016740"/>
</dbReference>
<name>A0A0J8B0V7_BETVV</name>